<organism evidence="1">
    <name type="scientific">Spongospora subterranea</name>
    <dbReference type="NCBI Taxonomy" id="70186"/>
    <lineage>
        <taxon>Eukaryota</taxon>
        <taxon>Sar</taxon>
        <taxon>Rhizaria</taxon>
        <taxon>Endomyxa</taxon>
        <taxon>Phytomyxea</taxon>
        <taxon>Plasmodiophorida</taxon>
        <taxon>Plasmodiophoridae</taxon>
        <taxon>Spongospora</taxon>
    </lineage>
</organism>
<feature type="non-terminal residue" evidence="1">
    <location>
        <position position="1"/>
    </location>
</feature>
<proteinExistence type="predicted"/>
<evidence type="ECO:0000313" key="1">
    <source>
        <dbReference type="EMBL" id="CRZ03406.1"/>
    </source>
</evidence>
<reference evidence="1" key="1">
    <citation type="submission" date="2015-04" db="EMBL/GenBank/DDBJ databases">
        <title>The genome sequence of the plant pathogenic Rhizarian Plasmodiophora brassicae reveals insights in its biotrophic life cycle and the origin of chitin synthesis.</title>
        <authorList>
            <person name="Schwelm A."/>
            <person name="Fogelqvist J."/>
            <person name="Knaust A."/>
            <person name="Julke S."/>
            <person name="Lilja T."/>
            <person name="Dhandapani V."/>
            <person name="Bonilla-Rosso G."/>
            <person name="Karlsson M."/>
            <person name="Shevchenko A."/>
            <person name="Choi S.R."/>
            <person name="Kim H.G."/>
            <person name="Park J.Y."/>
            <person name="Lim Y.P."/>
            <person name="Ludwig-Muller J."/>
            <person name="Dixelius C."/>
        </authorList>
    </citation>
    <scope>NUCLEOTIDE SEQUENCE</scope>
    <source>
        <tissue evidence="1">Potato root galls</tissue>
    </source>
</reference>
<feature type="non-terminal residue" evidence="1">
    <location>
        <position position="203"/>
    </location>
</feature>
<dbReference type="AlphaFoldDB" id="A0A0H5QPT1"/>
<dbReference type="EMBL" id="HACM01002964">
    <property type="protein sequence ID" value="CRZ03406.1"/>
    <property type="molecule type" value="Transcribed_RNA"/>
</dbReference>
<name>A0A0H5QPT1_9EUKA</name>
<protein>
    <submittedName>
        <fullName evidence="1">Uncharacterized protein</fullName>
    </submittedName>
</protein>
<accession>A0A0H5QPT1</accession>
<sequence>QCIWLVVMCQEMPTTSGHILLTGVNDDVDVTTRHRVNLIPMDRPTERASTIKWIDALSSPNKFESFLMPQHLKQRIDFIKELLSDEKFERKFAEAIQAAIYKDIRAEHPNWIVIPIGTNRLTKKRAQQAHIDFVRDAGIDDVLTTFGKWSLEFMFYLAKNMDVKSAALNHYNGNVEQYVIDMLTIDHWMNIWIPLEPVQAWPL</sequence>